<protein>
    <submittedName>
        <fullName evidence="1">Uncharacterized protein</fullName>
    </submittedName>
</protein>
<dbReference type="AlphaFoldDB" id="A0A6S6TGJ8"/>
<accession>A0A6S6TGJ8</accession>
<dbReference type="EMBL" id="CACVAZ010000113">
    <property type="protein sequence ID" value="CAA6817317.1"/>
    <property type="molecule type" value="Genomic_DNA"/>
</dbReference>
<reference evidence="1" key="1">
    <citation type="submission" date="2020-01" db="EMBL/GenBank/DDBJ databases">
        <authorList>
            <person name="Meier V. D."/>
            <person name="Meier V D."/>
        </authorList>
    </citation>
    <scope>NUCLEOTIDE SEQUENCE</scope>
    <source>
        <strain evidence="1">HLG_WM_MAG_02</strain>
    </source>
</reference>
<organism evidence="1">
    <name type="scientific">uncultured Sulfurovum sp</name>
    <dbReference type="NCBI Taxonomy" id="269237"/>
    <lineage>
        <taxon>Bacteria</taxon>
        <taxon>Pseudomonadati</taxon>
        <taxon>Campylobacterota</taxon>
        <taxon>Epsilonproteobacteria</taxon>
        <taxon>Campylobacterales</taxon>
        <taxon>Sulfurovaceae</taxon>
        <taxon>Sulfurovum</taxon>
        <taxon>environmental samples</taxon>
    </lineage>
</organism>
<evidence type="ECO:0000313" key="1">
    <source>
        <dbReference type="EMBL" id="CAA6817317.1"/>
    </source>
</evidence>
<proteinExistence type="predicted"/>
<name>A0A6S6TGJ8_9BACT</name>
<sequence>LHTSAIQGGQVKVDYNPARVINFPGKDADLNGSAVKSQKFSGEEVLVIAPDATVLSQEVVDGKIRGKVTNAAIVDSSISTDFTRIYGHETGKKLDANGELSSAGTFVIRPGFDSNMVARDNRLTPNETETYTLTYDLTAKSGVLVTYKVYYMQKGANGKFIESSDGFLDQEKSDEKKFLVSEVFSKTSTVE</sequence>
<gene>
    <name evidence="1" type="ORF">HELGO_WM18293</name>
</gene>
<feature type="non-terminal residue" evidence="1">
    <location>
        <position position="1"/>
    </location>
</feature>